<evidence type="ECO:0000313" key="1">
    <source>
        <dbReference type="EMBL" id="ODR92922.1"/>
    </source>
</evidence>
<dbReference type="GO" id="GO:0005737">
    <property type="term" value="C:cytoplasm"/>
    <property type="evidence" value="ECO:0007669"/>
    <property type="project" value="TreeGrafter"/>
</dbReference>
<sequence>MSLTNPIRSEIADEVFRTRGVLTEVVPFSQRHPDFELTDSYWVVEEMRRRREANGEKIIGRKIGFTNSAAWAGYGITGPLWNYLYDTTTFQLSETSTLEVRNWPNVRMEAEVALGLKAAPNTQMNEEELLDCVEWVALDFEVCTSIFPDWQFKVADGAATGVHVALLLGERHPIAGDHGKWAAQLESFTATLSSDEGLSATGGGAQVLGGPIKAFRYLVRELERFGGQPLASGDIVTTGTLTVALPAQSGQRWKATTSGIAFEEISLDLV</sequence>
<dbReference type="Proteomes" id="UP000094342">
    <property type="component" value="Unassembled WGS sequence"/>
</dbReference>
<accession>A0A1E3VH52</accession>
<dbReference type="SUPFAM" id="SSF56529">
    <property type="entry name" value="FAH"/>
    <property type="match status" value="1"/>
</dbReference>
<organism evidence="1 2">
    <name type="scientific">Sinorhizobium alkalisoli</name>
    <dbReference type="NCBI Taxonomy" id="1752398"/>
    <lineage>
        <taxon>Bacteria</taxon>
        <taxon>Pseudomonadati</taxon>
        <taxon>Pseudomonadota</taxon>
        <taxon>Alphaproteobacteria</taxon>
        <taxon>Hyphomicrobiales</taxon>
        <taxon>Rhizobiaceae</taxon>
        <taxon>Sinorhizobium/Ensifer group</taxon>
        <taxon>Sinorhizobium</taxon>
    </lineage>
</organism>
<dbReference type="AlphaFoldDB" id="A0A1E3VH52"/>
<dbReference type="EMBL" id="LYBW01000037">
    <property type="protein sequence ID" value="ODR92922.1"/>
    <property type="molecule type" value="Genomic_DNA"/>
</dbReference>
<dbReference type="PANTHER" id="PTHR30143">
    <property type="entry name" value="ACID HYDRATASE"/>
    <property type="match status" value="1"/>
</dbReference>
<dbReference type="GO" id="GO:0008684">
    <property type="term" value="F:2-oxopent-4-enoate hydratase activity"/>
    <property type="evidence" value="ECO:0007669"/>
    <property type="project" value="TreeGrafter"/>
</dbReference>
<keyword evidence="2" id="KW-1185">Reference proteome</keyword>
<name>A0A1E3VH52_9HYPH</name>
<dbReference type="OrthoDB" id="9792137at2"/>
<comment type="caution">
    <text evidence="1">The sequence shown here is derived from an EMBL/GenBank/DDBJ whole genome shotgun (WGS) entry which is preliminary data.</text>
</comment>
<reference evidence="2" key="1">
    <citation type="submission" date="2016-05" db="EMBL/GenBank/DDBJ databases">
        <authorList>
            <person name="Li Y."/>
        </authorList>
    </citation>
    <scope>NUCLEOTIDE SEQUENCE [LARGE SCALE GENOMIC DNA]</scope>
    <source>
        <strain evidence="2">YIC4027</strain>
    </source>
</reference>
<dbReference type="InterPro" id="IPR036663">
    <property type="entry name" value="Fumarylacetoacetase_C_sf"/>
</dbReference>
<proteinExistence type="predicted"/>
<dbReference type="PANTHER" id="PTHR30143:SF0">
    <property type="entry name" value="2-KETO-4-PENTENOATE HYDRATASE"/>
    <property type="match status" value="1"/>
</dbReference>
<evidence type="ECO:0000313" key="2">
    <source>
        <dbReference type="Proteomes" id="UP000094342"/>
    </source>
</evidence>
<dbReference type="Gene3D" id="3.90.850.10">
    <property type="entry name" value="Fumarylacetoacetase-like, C-terminal domain"/>
    <property type="match status" value="1"/>
</dbReference>
<dbReference type="STRING" id="1752398.A8M32_02580"/>
<dbReference type="RefSeq" id="WP_069456848.1">
    <property type="nucleotide sequence ID" value="NZ_CP034911.1"/>
</dbReference>
<dbReference type="InterPro" id="IPR050772">
    <property type="entry name" value="Hydratase-Decarb/MhpD_sf"/>
</dbReference>
<protein>
    <submittedName>
        <fullName evidence="1">Uncharacterized protein</fullName>
    </submittedName>
</protein>
<gene>
    <name evidence="1" type="ORF">A8M32_02580</name>
</gene>